<dbReference type="Gene3D" id="1.10.510.10">
    <property type="entry name" value="Transferase(Phosphotransferase) domain 1"/>
    <property type="match status" value="1"/>
</dbReference>
<keyword evidence="4" id="KW-0418">Kinase</keyword>
<evidence type="ECO:0000259" key="6">
    <source>
        <dbReference type="PROSITE" id="PS50011"/>
    </source>
</evidence>
<keyword evidence="4" id="KW-0808">Transferase</keyword>
<dbReference type="Proteomes" id="UP000290189">
    <property type="component" value="Unassembled WGS sequence"/>
</dbReference>
<dbReference type="CDD" id="cd00180">
    <property type="entry name" value="PKc"/>
    <property type="match status" value="1"/>
</dbReference>
<keyword evidence="2 3" id="KW-0067">ATP-binding</keyword>
<dbReference type="EMBL" id="OVEO01000002">
    <property type="protein sequence ID" value="SPQ94523.1"/>
    <property type="molecule type" value="Genomic_DNA"/>
</dbReference>
<keyword evidence="4" id="KW-0723">Serine/threonine-protein kinase</keyword>
<dbReference type="PROSITE" id="PS00108">
    <property type="entry name" value="PROTEIN_KINASE_ST"/>
    <property type="match status" value="1"/>
</dbReference>
<protein>
    <recommendedName>
        <fullName evidence="6">Protein kinase domain-containing protein</fullName>
    </recommendedName>
</protein>
<proteinExistence type="inferred from homology"/>
<dbReference type="GO" id="GO:0005524">
    <property type="term" value="F:ATP binding"/>
    <property type="evidence" value="ECO:0007669"/>
    <property type="project" value="UniProtKB-UniRule"/>
</dbReference>
<feature type="signal peptide" evidence="5">
    <location>
        <begin position="1"/>
        <end position="23"/>
    </location>
</feature>
<evidence type="ECO:0000313" key="7">
    <source>
        <dbReference type="EMBL" id="SPQ94523.1"/>
    </source>
</evidence>
<reference evidence="7 8" key="1">
    <citation type="submission" date="2018-03" db="EMBL/GenBank/DDBJ databases">
        <authorList>
            <person name="Fogelqvist J."/>
        </authorList>
    </citation>
    <scope>NUCLEOTIDE SEQUENCE [LARGE SCALE GENOMIC DNA]</scope>
</reference>
<keyword evidence="7" id="KW-0496">Mitochondrion</keyword>
<evidence type="ECO:0000256" key="4">
    <source>
        <dbReference type="RuleBase" id="RU000304"/>
    </source>
</evidence>
<dbReference type="InterPro" id="IPR000719">
    <property type="entry name" value="Prot_kinase_dom"/>
</dbReference>
<dbReference type="SUPFAM" id="SSF56112">
    <property type="entry name" value="Protein kinase-like (PK-like)"/>
    <property type="match status" value="1"/>
</dbReference>
<organism evidence="7 8">
    <name type="scientific">Plasmodiophora brassicae</name>
    <name type="common">Clubroot disease agent</name>
    <dbReference type="NCBI Taxonomy" id="37360"/>
    <lineage>
        <taxon>Eukaryota</taxon>
        <taxon>Sar</taxon>
        <taxon>Rhizaria</taxon>
        <taxon>Endomyxa</taxon>
        <taxon>Phytomyxea</taxon>
        <taxon>Plasmodiophorida</taxon>
        <taxon>Plasmodiophoridae</taxon>
        <taxon>Plasmodiophora</taxon>
    </lineage>
</organism>
<dbReference type="InterPro" id="IPR053235">
    <property type="entry name" value="Ser_Thr_kinase"/>
</dbReference>
<name>A0A3P3Y2Y3_PLABS</name>
<evidence type="ECO:0000256" key="3">
    <source>
        <dbReference type="PROSITE-ProRule" id="PRU10141"/>
    </source>
</evidence>
<dbReference type="InterPro" id="IPR017441">
    <property type="entry name" value="Protein_kinase_ATP_BS"/>
</dbReference>
<dbReference type="PROSITE" id="PS50011">
    <property type="entry name" value="PROTEIN_KINASE_DOM"/>
    <property type="match status" value="1"/>
</dbReference>
<feature type="chain" id="PRO_5018223340" description="Protein kinase domain-containing protein" evidence="5">
    <location>
        <begin position="24"/>
        <end position="341"/>
    </location>
</feature>
<dbReference type="Pfam" id="PF00069">
    <property type="entry name" value="Pkinase"/>
    <property type="match status" value="1"/>
</dbReference>
<dbReference type="AlphaFoldDB" id="A0A3P3Y2Y3"/>
<comment type="similarity">
    <text evidence="4">Belongs to the protein kinase superfamily.</text>
</comment>
<evidence type="ECO:0000256" key="2">
    <source>
        <dbReference type="ARBA" id="ARBA00022840"/>
    </source>
</evidence>
<accession>A0A3P3Y2Y3</accession>
<dbReference type="SMART" id="SM00220">
    <property type="entry name" value="S_TKc"/>
    <property type="match status" value="1"/>
</dbReference>
<evidence type="ECO:0000313" key="8">
    <source>
        <dbReference type="Proteomes" id="UP000290189"/>
    </source>
</evidence>
<dbReference type="GO" id="GO:0004674">
    <property type="term" value="F:protein serine/threonine kinase activity"/>
    <property type="evidence" value="ECO:0007669"/>
    <property type="project" value="UniProtKB-KW"/>
</dbReference>
<keyword evidence="1 3" id="KW-0547">Nucleotide-binding</keyword>
<dbReference type="InterPro" id="IPR008271">
    <property type="entry name" value="Ser/Thr_kinase_AS"/>
</dbReference>
<dbReference type="InterPro" id="IPR011009">
    <property type="entry name" value="Kinase-like_dom_sf"/>
</dbReference>
<sequence>MSLMIKSWLAILFWAQISIGTSAIPRIRAVENRKQCYRTQALVGWGRHGTVHRAVPSTQPGTIVAVKKVKLPTGSSSKPEVDFLQAFSQTSSYCGVPRLFDLIRSGNSLYMVEQYFEGKPLHYIGDSFERANIEDWENRVMRLLYKVTTIVNLIHEAKYVHGDVKPGNILYDDHDNVMVVDFGSCRKIYPWSMTRLENLPEQREIADTCCFVPPEKHRGLIGYSSDIYSLGKTARWLPGLLRRLHRRVTGSSVFDEVPRLREFIGLTVKESHSERPTAEDLLRHPVFNKERLEYGISAASDQLPPFELSWPSWRSGLQNISPTGVRASSKSAVDGEFWGGW</sequence>
<dbReference type="GO" id="GO:0005737">
    <property type="term" value="C:cytoplasm"/>
    <property type="evidence" value="ECO:0007669"/>
    <property type="project" value="TreeGrafter"/>
</dbReference>
<dbReference type="PANTHER" id="PTHR24361">
    <property type="entry name" value="MITOGEN-ACTIVATED KINASE KINASE KINASE"/>
    <property type="match status" value="1"/>
</dbReference>
<evidence type="ECO:0000256" key="5">
    <source>
        <dbReference type="SAM" id="SignalP"/>
    </source>
</evidence>
<feature type="binding site" evidence="3">
    <location>
        <position position="68"/>
    </location>
    <ligand>
        <name>ATP</name>
        <dbReference type="ChEBI" id="CHEBI:30616"/>
    </ligand>
</feature>
<evidence type="ECO:0000256" key="1">
    <source>
        <dbReference type="ARBA" id="ARBA00022741"/>
    </source>
</evidence>
<geneLocation type="mitochondrion" evidence="7"/>
<keyword evidence="5" id="KW-0732">Signal</keyword>
<feature type="domain" description="Protein kinase" evidence="6">
    <location>
        <begin position="37"/>
        <end position="287"/>
    </location>
</feature>
<gene>
    <name evidence="7" type="ORF">PLBR_LOCUS1738</name>
</gene>
<dbReference type="PROSITE" id="PS00107">
    <property type="entry name" value="PROTEIN_KINASE_ATP"/>
    <property type="match status" value="1"/>
</dbReference>
<dbReference type="PANTHER" id="PTHR24361:SF678">
    <property type="entry name" value="SPORULATION-SPECIFIC PROTEIN 1"/>
    <property type="match status" value="1"/>
</dbReference>